<sequence length="123" mass="13830">MKDENGERIRFGRAQKFRLAAKGSEAVAAYTLMVEKAREGVGRAQFDAARATWSEPRNLKPEDGLYLVEFSQAERTIPETVKRLDNCATPKEVKAAIERLLECGMLEPVPAPIEPPAPARRYW</sequence>
<reference evidence="1 2" key="1">
    <citation type="submission" date="2017-06" db="EMBL/GenBank/DDBJ databases">
        <authorList>
            <person name="Kim H.J."/>
            <person name="Triplett B.A."/>
        </authorList>
    </citation>
    <scope>NUCLEOTIDE SEQUENCE [LARGE SCALE GENOMIC DNA]</scope>
    <source>
        <strain evidence="1 2">DSM 14713</strain>
    </source>
</reference>
<gene>
    <name evidence="1" type="ORF">MEBOL_004616</name>
</gene>
<accession>A0A250IH53</accession>
<dbReference type="EMBL" id="CP022163">
    <property type="protein sequence ID" value="ATB31154.1"/>
    <property type="molecule type" value="Genomic_DNA"/>
</dbReference>
<protein>
    <submittedName>
        <fullName evidence="1">Uncharacterized protein</fullName>
    </submittedName>
</protein>
<name>A0A250IH53_9BACT</name>
<dbReference type="Proteomes" id="UP000217289">
    <property type="component" value="Chromosome"/>
</dbReference>
<keyword evidence="2" id="KW-1185">Reference proteome</keyword>
<dbReference type="AlphaFoldDB" id="A0A250IH53"/>
<dbReference type="KEGG" id="mbd:MEBOL_004616"/>
<organism evidence="1 2">
    <name type="scientific">Melittangium boletus DSM 14713</name>
    <dbReference type="NCBI Taxonomy" id="1294270"/>
    <lineage>
        <taxon>Bacteria</taxon>
        <taxon>Pseudomonadati</taxon>
        <taxon>Myxococcota</taxon>
        <taxon>Myxococcia</taxon>
        <taxon>Myxococcales</taxon>
        <taxon>Cystobacterineae</taxon>
        <taxon>Archangiaceae</taxon>
        <taxon>Melittangium</taxon>
    </lineage>
</organism>
<evidence type="ECO:0000313" key="1">
    <source>
        <dbReference type="EMBL" id="ATB31154.1"/>
    </source>
</evidence>
<proteinExistence type="predicted"/>
<dbReference type="OrthoDB" id="5522512at2"/>
<evidence type="ECO:0000313" key="2">
    <source>
        <dbReference type="Proteomes" id="UP000217289"/>
    </source>
</evidence>
<dbReference type="RefSeq" id="WP_095979516.1">
    <property type="nucleotide sequence ID" value="NZ_CP022163.1"/>
</dbReference>